<dbReference type="Proteomes" id="UP000305267">
    <property type="component" value="Unassembled WGS sequence"/>
</dbReference>
<dbReference type="SUPFAM" id="SSF51206">
    <property type="entry name" value="cAMP-binding domain-like"/>
    <property type="match status" value="1"/>
</dbReference>
<dbReference type="OrthoDB" id="7584044at2"/>
<dbReference type="InterPro" id="IPR011006">
    <property type="entry name" value="CheY-like_superfamily"/>
</dbReference>
<dbReference type="InterPro" id="IPR018490">
    <property type="entry name" value="cNMP-bd_dom_sf"/>
</dbReference>
<dbReference type="SMART" id="SM00419">
    <property type="entry name" value="HTH_CRP"/>
    <property type="match status" value="1"/>
</dbReference>
<accession>A0A5C4L7J1</accession>
<gene>
    <name evidence="7" type="ORF">FF100_35905</name>
</gene>
<dbReference type="PROSITE" id="PS50110">
    <property type="entry name" value="RESPONSE_REGULATORY"/>
    <property type="match status" value="1"/>
</dbReference>
<name>A0A5C4L7J1_9HYPH</name>
<dbReference type="SUPFAM" id="SSF52172">
    <property type="entry name" value="CheY-like"/>
    <property type="match status" value="1"/>
</dbReference>
<evidence type="ECO:0000256" key="2">
    <source>
        <dbReference type="ARBA" id="ARBA00023125"/>
    </source>
</evidence>
<keyword evidence="8" id="KW-1185">Reference proteome</keyword>
<evidence type="ECO:0000313" key="8">
    <source>
        <dbReference type="Proteomes" id="UP000305267"/>
    </source>
</evidence>
<evidence type="ECO:0000256" key="3">
    <source>
        <dbReference type="ARBA" id="ARBA00023163"/>
    </source>
</evidence>
<dbReference type="GO" id="GO:0000160">
    <property type="term" value="P:phosphorelay signal transduction system"/>
    <property type="evidence" value="ECO:0007669"/>
    <property type="project" value="InterPro"/>
</dbReference>
<dbReference type="EMBL" id="VDDA01000064">
    <property type="protein sequence ID" value="TNC05296.1"/>
    <property type="molecule type" value="Genomic_DNA"/>
</dbReference>
<feature type="modified residue" description="4-aspartylphosphate" evidence="4">
    <location>
        <position position="59"/>
    </location>
</feature>
<dbReference type="InterPro" id="IPR014710">
    <property type="entry name" value="RmlC-like_jellyroll"/>
</dbReference>
<keyword evidence="4" id="KW-0597">Phosphoprotein</keyword>
<evidence type="ECO:0000259" key="5">
    <source>
        <dbReference type="PROSITE" id="PS50110"/>
    </source>
</evidence>
<dbReference type="InterPro" id="IPR012318">
    <property type="entry name" value="HTH_CRP"/>
</dbReference>
<dbReference type="InterPro" id="IPR001789">
    <property type="entry name" value="Sig_transdc_resp-reg_receiver"/>
</dbReference>
<reference evidence="7 8" key="1">
    <citation type="submission" date="2019-06" db="EMBL/GenBank/DDBJ databases">
        <title>Genome of Methylobacterium sp. 17Sr1-39.</title>
        <authorList>
            <person name="Seo T."/>
        </authorList>
    </citation>
    <scope>NUCLEOTIDE SEQUENCE [LARGE SCALE GENOMIC DNA]</scope>
    <source>
        <strain evidence="7 8">17Sr1-39</strain>
    </source>
</reference>
<feature type="domain" description="HTH crp-type" evidence="6">
    <location>
        <begin position="292"/>
        <end position="366"/>
    </location>
</feature>
<dbReference type="RefSeq" id="WP_139040774.1">
    <property type="nucleotide sequence ID" value="NZ_VDDA01000064.1"/>
</dbReference>
<dbReference type="Gene3D" id="3.40.50.2300">
    <property type="match status" value="1"/>
</dbReference>
<sequence length="387" mass="41891">MSYPDPQPLVLLIEDDFLIGMDLSDALEQAGYRVLGPLATAVETLSLMERETPTLAIVDVMLKDGPCTALARELRKQGVPFIVHSACRPDEPLASEFQGVPWLGKPAMPRDVVAVLGELTRAIPALEPAVLSAEPVTFGRLSDAFAGSRHPLIRKLEGFTALSDEDRTALERITAAPTIVAPGTDLARAGDRPDGVILILEGMACRHKQRVGGARQISAYLVPGDTGDLDVTLLDTMDHTITTLSACKVVRLAPEILADLLHNRPNITRALRISTLVDEATLREWLMNVGRRSAVERVAHLMCELLARLHAVGHGRKSSYALAPTQSDLADTTGLSTVHVNRALQTLRQRGLIELVGNHLRILDDPGLRALAEFEPGYLHLGSQVAT</sequence>
<keyword evidence="3" id="KW-0804">Transcription</keyword>
<proteinExistence type="predicted"/>
<comment type="caution">
    <text evidence="7">The sequence shown here is derived from an EMBL/GenBank/DDBJ whole genome shotgun (WGS) entry which is preliminary data.</text>
</comment>
<dbReference type="GO" id="GO:0006355">
    <property type="term" value="P:regulation of DNA-templated transcription"/>
    <property type="evidence" value="ECO:0007669"/>
    <property type="project" value="InterPro"/>
</dbReference>
<dbReference type="CDD" id="cd00038">
    <property type="entry name" value="CAP_ED"/>
    <property type="match status" value="1"/>
</dbReference>
<dbReference type="Pfam" id="PF00027">
    <property type="entry name" value="cNMP_binding"/>
    <property type="match status" value="1"/>
</dbReference>
<dbReference type="InterPro" id="IPR036390">
    <property type="entry name" value="WH_DNA-bd_sf"/>
</dbReference>
<evidence type="ECO:0000259" key="6">
    <source>
        <dbReference type="PROSITE" id="PS51063"/>
    </source>
</evidence>
<dbReference type="Pfam" id="PF13545">
    <property type="entry name" value="HTH_Crp_2"/>
    <property type="match status" value="1"/>
</dbReference>
<dbReference type="SMART" id="SM00448">
    <property type="entry name" value="REC"/>
    <property type="match status" value="1"/>
</dbReference>
<organism evidence="7 8">
    <name type="scientific">Methylobacterium terricola</name>
    <dbReference type="NCBI Taxonomy" id="2583531"/>
    <lineage>
        <taxon>Bacteria</taxon>
        <taxon>Pseudomonadati</taxon>
        <taxon>Pseudomonadota</taxon>
        <taxon>Alphaproteobacteria</taxon>
        <taxon>Hyphomicrobiales</taxon>
        <taxon>Methylobacteriaceae</taxon>
        <taxon>Methylobacterium</taxon>
    </lineage>
</organism>
<keyword evidence="1" id="KW-0805">Transcription regulation</keyword>
<dbReference type="PROSITE" id="PS51063">
    <property type="entry name" value="HTH_CRP_2"/>
    <property type="match status" value="1"/>
</dbReference>
<feature type="domain" description="Response regulatory" evidence="5">
    <location>
        <begin position="9"/>
        <end position="120"/>
    </location>
</feature>
<dbReference type="SUPFAM" id="SSF46785">
    <property type="entry name" value="Winged helix' DNA-binding domain"/>
    <property type="match status" value="1"/>
</dbReference>
<evidence type="ECO:0000256" key="4">
    <source>
        <dbReference type="PROSITE-ProRule" id="PRU00169"/>
    </source>
</evidence>
<dbReference type="InterPro" id="IPR000595">
    <property type="entry name" value="cNMP-bd_dom"/>
</dbReference>
<evidence type="ECO:0000256" key="1">
    <source>
        <dbReference type="ARBA" id="ARBA00023015"/>
    </source>
</evidence>
<dbReference type="GO" id="GO:0003677">
    <property type="term" value="F:DNA binding"/>
    <property type="evidence" value="ECO:0007669"/>
    <property type="project" value="UniProtKB-KW"/>
</dbReference>
<dbReference type="AlphaFoldDB" id="A0A5C4L7J1"/>
<evidence type="ECO:0000313" key="7">
    <source>
        <dbReference type="EMBL" id="TNC05296.1"/>
    </source>
</evidence>
<protein>
    <submittedName>
        <fullName evidence="7">Response regulator</fullName>
    </submittedName>
</protein>
<dbReference type="InterPro" id="IPR036388">
    <property type="entry name" value="WH-like_DNA-bd_sf"/>
</dbReference>
<dbReference type="Gene3D" id="1.10.10.10">
    <property type="entry name" value="Winged helix-like DNA-binding domain superfamily/Winged helix DNA-binding domain"/>
    <property type="match status" value="1"/>
</dbReference>
<dbReference type="Gene3D" id="2.60.120.10">
    <property type="entry name" value="Jelly Rolls"/>
    <property type="match status" value="1"/>
</dbReference>
<keyword evidence="2" id="KW-0238">DNA-binding</keyword>